<feature type="compositionally biased region" description="Acidic residues" evidence="6">
    <location>
        <begin position="4828"/>
        <end position="4850"/>
    </location>
</feature>
<evidence type="ECO:0000259" key="8">
    <source>
        <dbReference type="Pfam" id="PF00828"/>
    </source>
</evidence>
<dbReference type="GO" id="GO:0003735">
    <property type="term" value="F:structural constituent of ribosome"/>
    <property type="evidence" value="ECO:0007669"/>
    <property type="project" value="InterPro"/>
</dbReference>
<evidence type="ECO:0000256" key="6">
    <source>
        <dbReference type="SAM" id="MobiDB-lite"/>
    </source>
</evidence>
<comment type="caution">
    <text evidence="10">The sequence shown here is derived from an EMBL/GenBank/DDBJ whole genome shotgun (WGS) entry which is preliminary data.</text>
</comment>
<sequence length="5284" mass="575483">MMSTRKRIGISLFAVLLMSIAAFAIAFFLPQKSVYAAEDPSSYTGITAELRRDEENNIVDAEGENVRIFANSSEFSLDDLKQVLIVKAAPVGGGEAVELTAEDYELSGSLTVIGDNEITVTFGTHSASVMVPAEGVELEKLVIDTSALNGVTIFVTDTIDVFKEYIKVTGVRNDGSAYDGGAEIKDYQISGEMRHGLQTFRVTFASVSATFEYTVTPIEVVEATATSTQNGQTIYSTADSTTLSWYLSLNVRYNNGNSGVYTGGFTVEVCQETEDDPATLRPTAAEAKLPSYERKVVARIPVEGNDDVVSEPVVLTITPATILGMTARITNKAYSAYTSLSAEDITVTLMYSDFTPRTLSAGEYKVIYDEEDLERDYFLVGDTTLQIEYTGYEYLESGEVASATVNNVRVVQAEYNMPTMSTMSDVYTGQEIIKYLNGFDDKNMEVLNSTADRYEAGQNQSGESALLLYAVSAGKYSVTIRLNNENYKWGSIGGDGGVLNDDGSITYTWQITKVSISAGDVSLSISGWDYGESGRPSVTVYATVGGDRIDIASELLEENKITFYYGGTVNGSLDPFTLVTQDIDKVPTQAGSYTVYISIEESTNYYGITKSETRRFTINRASVAIPVLEDNKLEYKGELIQPTVVSPETDKYDITNAGGTDVKTDGTRYTVTLTLKDKNNYRWSDGKTDDKALEWDIVPADNELDFTVGENLGGGLPGWIYGSEPSSPQVTAISFGKDRLEEIVYTYYYKAWNDSDFTKVTGDLSAASPSGYYYAVASLTGTSNYYDVTTEPVYFMIWRAEVFANPSLGITEYEYTGSQITVDESGFDKSDTYYTYSGHSGEDVKEYTITFTLTENYRWKGTAVDDAVRTKKIVWEIYKKAIDAPSLQNPSVVYASGGNATEVDGYDVDTMQVVEGSASEGLVWSSLPSISTAAGAGDYTIRFELKDKANCAWDSRDDERDYIELTWTVTQAPNKLKGTLTIRGWTYGKYNSDLGASGISASFGTVEYIYYTDEACENIVSASPAEMEAGNYWVRAEVVGNKDYASIHSDPVPFKVLRQGIAQPTISPEGDLPFTGEEQTKTLSDFDADLMEFTYSENLTVGGSGSTRTFTARNVADDYAVTVSFKDEVIKNYTWGEDGDPDLQPAEEISFTWKITPVENPIDFDLFAGWAYGNTPSTPSATAWYDNAAVLFKYYKKGAGDKWQEITEGIEDNRLPADTPAGEYKIVAYVEKGANYNYTEEEQTFTVKQNTDVTLTVTFDPDGWYYQDGEKYILTVSKAFVGETEIDLKDLVTVSYRTKGWTEDSWGEWQTVSLSGFAYTFANDLAAGVYEVKAVVSDTADYTEEVWNQSFTIDRQIVTAPKTAGEGDNGRVLTYADGAGLVPVAIESAATDSPLYAIVEYIRMGNGDTSLGPAKPFEIGNYFVVLALNDPANYQWAINNDEQGSDEDEKDEIEDVSTGRVKLWYEIARDDYEATVTITGWTYGDTDYADNKPAIATTNSEALAAIERGDVTYWYTGTVYNDSDPYTSEPNKDYTVGIPPQAGEYTLHVRIVELANYREKTITCTFTITPKDITVTITPNDGVYGSTKAATATPDGLASGDSLEGLGIVWAYTGTGTHVPPTDVGNYTVSLTVSNKNYNLTGVTAADYIITPAPLTVTAKSDAQDNTITYGDEAPKYSFTVSGWQNGDQIHLEEQIAVSGDYKRGDGVGTYHITLNKPEFSNYVVTWNDAGLTVQWREISIDIGDQSAGYTGKEPKVDNTKYTLSSGEELSDLPAGITLLKEGGAAAGTYAITLGEWSNKNYVVTQASAGTFTISPADFTGKETVKGFDVTYKGEAYSIFENALLSGVKTVDGTQLSAENWSFEVDGAAQTSVKDVKVENGEVSAYDVSFTLTAPNHNDFKSTFEITIRQAALTVSAQNATVIYGDAAQAMTVKYSGFVGGEGDENGANEGILGGSLSFAWDKEYAVGDAADSVYTATPQGFTSDNYAIQYKSGTLTVQKREITVVIGNQSSVYTGEEPLISSECGIGYTYAEGSREEYAGDTAGILLEKEPGADYRENGYKITLQDFTNKNYIVNVQDNKSGTFTIEKADITVTPFENFTFTYDGKDWVILDHVNDYAVTVNDQEANWSFTADDMSVSVLKDVKVDAEGAAVAYTVDYIITAANHNDKPGMFTVLIQKAKAEIFWTEDSFTYDGTNQREKVEAEYTDLELGGRIGLLVTLDGEFRDHNGGAKYTFTAAFNDADNEKHNYYIAEEDRTNEYTMKQRALTVSVDDASVMYGESVSQDSFSVTYTGLAEDEAANADDKSALDARLEYTWTYQAGDWVTASGKEYTVGLNPIVYDNYSITLEKGALTVTARPIRVGIDYKTSVYGEALLGLTAHVLEAEGEYYALYTGDVGKDEQIYTVGFQDGITPKSADTYEVVGTHLNGSSDLGVNYDITFCGQVAENGEYISGQPAHYVITRRSVDSTITVPDVLTYDGDEKEATFTVSTGDFADGDNVTTELYYFGTLANGDPYYSAEEPTLQAPTDAGSYTVVLVITTENEDDYVFSTPSTAFKISKAEYNWYGIDFTEKPYTRVYDGQAHSPQLTKMPEAGEDEIVPDVTFDKGITDVTGAGGVTFKAYFSSDSYNYTLPFTELSVKVIITPVTVTIDWTEETEFFYDGTNQSGKISATYKDVFGGVQTLVLSRPEFKDYSPDLYSFEVTGFSAGDNPVNGYGQYNYILPTDSSLTRGYSMQKRAVEIYAKDAEMYYGDSVPTSSEIMAWGYREGSAEFVAEDGIRFAVYTNATDSSEITTETRTYFTYIVEPVPGSGGYNARLKNYDITGLGVSGNVGVMTVLPRPIEIVINDQTAVYDGEEPDVLQELGETDGYILAEGSKSIVAGTDPGIVLKKASGVDVSDYEITLDSRANENYAVTVKDGKAGTFMITSAALSYDISPYEQEYIGEAVDFATYSAETVHSRDADSVEWSFSLTEGSGYVSFDELKPNFVNVQTTVVYYKLTADNHQEVTGKITVTISQGAVDLQVTFNPSGWTYKDESSLYPLTFTAKVGSLDLTESVKVTYSYKGWSEGEDWSEIGEEMDEYAAAGYYKVVVSVGETDNYVLSQPYTREFTVAKYILNVSWQYTNVGLEQVTEGQIATNTIANFDPEIMTVTGVNIDADGSSVTIPAALGTYTVTVSIRSEHLNNYEWGNPDTGNTANRTISFTVSTATNYITITIDEESWVYDGNTPWEHGLKATALSDPDGVNITFMFARGEEGQSEEDAAQIASYVSVAPSDAGVYWVRAFAPGGGDYGAGYGYKMFIIEQDTVTRVSQPDEIYSVEYERNTLQTYTPEGFDPDLMQIAGNTARVAGDYDAVITLKDPTNYKWADGEANDEIDIAWKIAKQKLALPTLGETDGQSAVSEYDPAADTIFINAFDDLTMGIGRTQDATYNVDEEGRPVMVASSAGTHILYIKLKDTANYEWADDTVSDKPLTWTIETAVFDIAAAVRYEAQSLPYTGTEQRIEFTLTGEDLPAYVRYSYSDGFTDSGSRTLSVTFTSADRNYQFTQNGEKVNSVTLRAQLTITPFVIEEINWTEQTHYTYSGEDQSGLIGAYYVNALGVQTTLAVTSPEEGFVDYSESGYEFTADFAGMQGGNERHNYVFSEDLLAGKNLPVKTYYIDKQAVTVTVSDQTAVYTGEEAVLMQGEERYTVSAEVYTGFAVTIVFADEAEHVNAGGYAITGTFSGEEEISENYQLTFTQATLTVTPAPVTLTIVSGGGVYMGEISPAAVPADSVVGIVGEDSAEAFIENDLILTYEGQPNDPAAEYHSGTDVPSLAGVYTVRASVKEGGNYSLQGTSVAFIVERRALTFAAEDQFYTGSAITVAEENLAGQRYGAVFGETFVFSANDGRTEVGAASVTLRLNDTYNYCWAYPDDEPSECTLEWYVIQSENVLEADASLTDDTWTYGEQMPEITAPVGKFEGEIVYNYYYKSGESYFLLGGQPVNAGTYYLRATIVGNENFTDVSGDYIRFTIEADVYDMQSVSLSDAKVTYDGNEHSLAFTGDLPVGNDDLPIGVAVSYEGDRVNAGTVQVTYTFTSASGNYVFVTEGGERVNSLSLTATLTIEPRRIDSVHWSGSDYVYDAKDHATDIAASYTDVNGETVSLAVSVQGGAFRDYSADGYVFTASFASEEGSAERRNYLLPDEITQTYFIRQKEITVQIGKDAETEYVYDGEGKPVSVNFVGAADEVEYALTYTGTPNGTEENSYQSDAAPSAAGSYTASVALKDPDGNYRLIGARSFAYAIDRAAVEAPDLTAVSKVYNGKEQTSGFTAGEGYTVVNAKGTDAGEYAAVFSLEDKNNTAWSTGGTDDLFAVFAITPAGQGDLTVSAPDMDGWIYGETPSAPSGAVAKFEGGEEIAVTGYLYSDSEDGAYTSVKPSDAGTYYVKAYLARTDNYGEAFSEATAFTVSKADYDMSGITFASASVVYDGSLHTLTIAGTLPEGVRVTYENNVAAAPGVYEAVAYFEGDSKNYNEIGALRATLTVRAAELSVTIEEEFRERVVVSSQGGFDPSLTLVIEELTKETYSEYDLAGFEGYEIGAGYGLSLQKGGSVVQPEGSVVVRLLIPENMRGKDFLLLHRTGGTLEKVEYTVYGDYAVFTVDSFSEFLFVTEIEAADLMWLVILLACVAGVELILLAPILIRRKKMVPVGPDGGSDSPDGGSDSPDGEDGPDGGTDGPDGTDEGGELGTEEEKTEGEAGPQDPAPSEGSSVKINNFAVLPLFALLAAIPSGQIAAIAALGAAVAGLAVADSVLFFKKKKLKEEPAEPQEEIAEEVPAEEPAEEIAEEAIPADAPEEEPLAEQFPEEEAVAAEEETAAAIQDASLSAQESEVPEPEEAPVSEPEEAVQTEEQGEIPSAEEPEPSLAAEEPAAEEEEALAEEFAEDDFTDEDFEFFDDEEEDDEDDEDFTDDFDVEEEEVPAELAASSDGAERDGVSAAAILPLLPVAPEAEEKKKVYIRYNYSFRAKLIQSGEQIQSRYGELADEIKAYAASRVKMSESWKQVRVYAGRNTLALILFKGRKLCIAFALDPAEYADTKYRGIDLSSIKRFQKTPMLLKLTSRRRTIYAKYLFMQAAAKVDAVRGSVRRTRFSLPYRTTEELVGAKLVKILSSGNVGENTEIVQADVAAMIREKVSLREAQAALSDEVAAELVEHETKGDFSEEPEERPEGPDTKGRRAIVNIDTLSKNFAADDVVTLEVLKAKGLVPKKASSLKVLARGFIDKPLLVEAHDFSLDAVKMLLLTGGKAIRIK</sequence>
<reference evidence="10" key="1">
    <citation type="journal article" date="2021" name="PeerJ">
        <title>Extensive microbial diversity within the chicken gut microbiome revealed by metagenomics and culture.</title>
        <authorList>
            <person name="Gilroy R."/>
            <person name="Ravi A."/>
            <person name="Getino M."/>
            <person name="Pursley I."/>
            <person name="Horton D.L."/>
            <person name="Alikhan N.F."/>
            <person name="Baker D."/>
            <person name="Gharbi K."/>
            <person name="Hall N."/>
            <person name="Watson M."/>
            <person name="Adriaenssens E.M."/>
            <person name="Foster-Nyarko E."/>
            <person name="Jarju S."/>
            <person name="Secka A."/>
            <person name="Antonio M."/>
            <person name="Oren A."/>
            <person name="Chaudhuri R.R."/>
            <person name="La Ragione R."/>
            <person name="Hildebrand F."/>
            <person name="Pallen M.J."/>
        </authorList>
    </citation>
    <scope>NUCLEOTIDE SEQUENCE</scope>
    <source>
        <strain evidence="10">CHK199-9574</strain>
    </source>
</reference>
<organism evidence="10 11">
    <name type="scientific">Candidatus Borkfalkia excrementavium</name>
    <dbReference type="NCBI Taxonomy" id="2838505"/>
    <lineage>
        <taxon>Bacteria</taxon>
        <taxon>Bacillati</taxon>
        <taxon>Bacillota</taxon>
        <taxon>Clostridia</taxon>
        <taxon>Christensenellales</taxon>
        <taxon>Christensenellaceae</taxon>
        <taxon>Candidatus Borkfalkia</taxon>
    </lineage>
</organism>
<evidence type="ECO:0000256" key="4">
    <source>
        <dbReference type="RuleBase" id="RU003888"/>
    </source>
</evidence>
<feature type="region of interest" description="Disordered" evidence="6">
    <location>
        <begin position="4683"/>
        <end position="4744"/>
    </location>
</feature>
<feature type="domain" description="MBG" evidence="9">
    <location>
        <begin position="1913"/>
        <end position="1997"/>
    </location>
</feature>
<keyword evidence="7" id="KW-0812">Transmembrane</keyword>
<evidence type="ECO:0000259" key="9">
    <source>
        <dbReference type="Pfam" id="PF18676"/>
    </source>
</evidence>
<evidence type="ECO:0000256" key="5">
    <source>
        <dbReference type="RuleBase" id="RU003889"/>
    </source>
</evidence>
<feature type="domain" description="MBG" evidence="9">
    <location>
        <begin position="1663"/>
        <end position="1733"/>
    </location>
</feature>
<feature type="domain" description="Large ribosomal subunit protein uL15/eL18" evidence="8">
    <location>
        <begin position="5212"/>
        <end position="5280"/>
    </location>
</feature>
<evidence type="ECO:0000256" key="3">
    <source>
        <dbReference type="ARBA" id="ARBA00035497"/>
    </source>
</evidence>
<dbReference type="Gene3D" id="3.100.10.10">
    <property type="match status" value="1"/>
</dbReference>
<feature type="compositionally biased region" description="Acidic residues" evidence="6">
    <location>
        <begin position="4714"/>
        <end position="4729"/>
    </location>
</feature>
<dbReference type="InterPro" id="IPR036227">
    <property type="entry name" value="Ribosomal_uL15/eL18_sf"/>
</dbReference>
<name>A0A9D1Z6C8_9FIRM</name>
<feature type="compositionally biased region" description="Acidic residues" evidence="6">
    <location>
        <begin position="4904"/>
        <end position="4923"/>
    </location>
</feature>
<evidence type="ECO:0000256" key="7">
    <source>
        <dbReference type="SAM" id="Phobius"/>
    </source>
</evidence>
<feature type="region of interest" description="Disordered" evidence="6">
    <location>
        <begin position="5187"/>
        <end position="5208"/>
    </location>
</feature>
<protein>
    <recommendedName>
        <fullName evidence="3 5">50S ribosomal protein L15</fullName>
    </recommendedName>
</protein>
<accession>A0A9D1Z6C8</accession>
<feature type="transmembrane region" description="Helical" evidence="7">
    <location>
        <begin position="4653"/>
        <end position="4676"/>
    </location>
</feature>
<reference evidence="10" key="2">
    <citation type="submission" date="2021-04" db="EMBL/GenBank/DDBJ databases">
        <authorList>
            <person name="Gilroy R."/>
        </authorList>
    </citation>
    <scope>NUCLEOTIDE SEQUENCE</scope>
    <source>
        <strain evidence="10">CHK199-9574</strain>
    </source>
</reference>
<feature type="region of interest" description="Disordered" evidence="6">
    <location>
        <begin position="4796"/>
        <end position="4923"/>
    </location>
</feature>
<evidence type="ECO:0000313" key="10">
    <source>
        <dbReference type="EMBL" id="HIY77721.1"/>
    </source>
</evidence>
<dbReference type="InterPro" id="IPR041286">
    <property type="entry name" value="MBG_2"/>
</dbReference>
<feature type="compositionally biased region" description="Acidic residues" evidence="6">
    <location>
        <begin position="4865"/>
        <end position="4896"/>
    </location>
</feature>
<dbReference type="EMBL" id="DXCO01000013">
    <property type="protein sequence ID" value="HIY77721.1"/>
    <property type="molecule type" value="Genomic_DNA"/>
</dbReference>
<keyword evidence="7" id="KW-0472">Membrane</keyword>
<dbReference type="PROSITE" id="PS00475">
    <property type="entry name" value="RIBOSOMAL_L15"/>
    <property type="match status" value="1"/>
</dbReference>
<comment type="similarity">
    <text evidence="4">Belongs to the universal ribosomal protein uL15 family.</text>
</comment>
<dbReference type="GO" id="GO:1990904">
    <property type="term" value="C:ribonucleoprotein complex"/>
    <property type="evidence" value="ECO:0007669"/>
    <property type="project" value="UniProtKB-KW"/>
</dbReference>
<dbReference type="Pfam" id="PF00828">
    <property type="entry name" value="Ribosomal_L27A"/>
    <property type="match status" value="1"/>
</dbReference>
<feature type="compositionally biased region" description="Low complexity" evidence="6">
    <location>
        <begin position="4689"/>
        <end position="4699"/>
    </location>
</feature>
<dbReference type="GO" id="GO:0005840">
    <property type="term" value="C:ribosome"/>
    <property type="evidence" value="ECO:0007669"/>
    <property type="project" value="UniProtKB-KW"/>
</dbReference>
<dbReference type="Pfam" id="PF18676">
    <property type="entry name" value="MBG_2"/>
    <property type="match status" value="2"/>
</dbReference>
<evidence type="ECO:0000256" key="2">
    <source>
        <dbReference type="ARBA" id="ARBA00023274"/>
    </source>
</evidence>
<keyword evidence="1 4" id="KW-0689">Ribosomal protein</keyword>
<proteinExistence type="inferred from homology"/>
<keyword evidence="7" id="KW-1133">Transmembrane helix</keyword>
<dbReference type="SUPFAM" id="SSF52080">
    <property type="entry name" value="Ribosomal proteins L15p and L18e"/>
    <property type="match status" value="1"/>
</dbReference>
<dbReference type="InterPro" id="IPR001196">
    <property type="entry name" value="Ribosomal_uL15_CS"/>
</dbReference>
<evidence type="ECO:0000256" key="1">
    <source>
        <dbReference type="ARBA" id="ARBA00022980"/>
    </source>
</evidence>
<feature type="compositionally biased region" description="Acidic residues" evidence="6">
    <location>
        <begin position="4800"/>
        <end position="4821"/>
    </location>
</feature>
<dbReference type="Proteomes" id="UP000824135">
    <property type="component" value="Unassembled WGS sequence"/>
</dbReference>
<dbReference type="GO" id="GO:0006412">
    <property type="term" value="P:translation"/>
    <property type="evidence" value="ECO:0007669"/>
    <property type="project" value="InterPro"/>
</dbReference>
<evidence type="ECO:0000313" key="11">
    <source>
        <dbReference type="Proteomes" id="UP000824135"/>
    </source>
</evidence>
<keyword evidence="2 4" id="KW-0687">Ribonucleoprotein</keyword>
<gene>
    <name evidence="10" type="ORF">H9728_01635</name>
</gene>
<dbReference type="InterPro" id="IPR021131">
    <property type="entry name" value="Ribosomal_uL15/eL18"/>
</dbReference>